<dbReference type="OrthoDB" id="9793424at2"/>
<dbReference type="Gene3D" id="3.30.70.260">
    <property type="match status" value="1"/>
</dbReference>
<dbReference type="RefSeq" id="WP_111980845.1">
    <property type="nucleotide sequence ID" value="NZ_NFZS01000001.1"/>
</dbReference>
<comment type="caution">
    <text evidence="1">The sequence shown here is derived from an EMBL/GenBank/DDBJ whole genome shotgun (WGS) entry which is preliminary data.</text>
</comment>
<sequence>MRDIDTIQAQQEGQGFQFPGEFEITAMGNASADLKARVPQILEGIGLHVLHETVKHRHSREGNFLSVTVSFRCDTREQYDLAHSALRADPDIRYTL</sequence>
<organism evidence="1 2">
    <name type="scientific">Dyella jiangningensis</name>
    <dbReference type="NCBI Taxonomy" id="1379159"/>
    <lineage>
        <taxon>Bacteria</taxon>
        <taxon>Pseudomonadati</taxon>
        <taxon>Pseudomonadota</taxon>
        <taxon>Gammaproteobacteria</taxon>
        <taxon>Lysobacterales</taxon>
        <taxon>Rhodanobacteraceae</taxon>
        <taxon>Dyella</taxon>
    </lineage>
</organism>
<accession>A0A328P3H1</accession>
<gene>
    <name evidence="1" type="ORF">CA260_02340</name>
</gene>
<evidence type="ECO:0000313" key="2">
    <source>
        <dbReference type="Proteomes" id="UP000248926"/>
    </source>
</evidence>
<evidence type="ECO:0000313" key="1">
    <source>
        <dbReference type="EMBL" id="RAO76777.1"/>
    </source>
</evidence>
<dbReference type="InterPro" id="IPR027471">
    <property type="entry name" value="YbeD-like_sf"/>
</dbReference>
<dbReference type="InterPro" id="IPR007454">
    <property type="entry name" value="UPF0250_YbeD-like"/>
</dbReference>
<dbReference type="EMBL" id="NFZS01000001">
    <property type="protein sequence ID" value="RAO76777.1"/>
    <property type="molecule type" value="Genomic_DNA"/>
</dbReference>
<dbReference type="SUPFAM" id="SSF117991">
    <property type="entry name" value="YbeD/HP0495-like"/>
    <property type="match status" value="1"/>
</dbReference>
<protein>
    <submittedName>
        <fullName evidence="1">Uncharacterized protein</fullName>
    </submittedName>
</protein>
<dbReference type="AlphaFoldDB" id="A0A328P3H1"/>
<name>A0A328P3H1_9GAMM</name>
<dbReference type="Pfam" id="PF04359">
    <property type="entry name" value="DUF493"/>
    <property type="match status" value="1"/>
</dbReference>
<dbReference type="Proteomes" id="UP000248926">
    <property type="component" value="Unassembled WGS sequence"/>
</dbReference>
<keyword evidence="2" id="KW-1185">Reference proteome</keyword>
<reference evidence="1 2" key="1">
    <citation type="journal article" date="2018" name="Genet. Mol. Biol.">
        <title>The genome sequence of Dyella jiangningensis FCAV SCS01 from a lignocellulose-decomposing microbial consortium metagenome reveals potential for biotechnological applications.</title>
        <authorList>
            <person name="Desiderato J.G."/>
            <person name="Alvarenga D.O."/>
            <person name="Constancio M.T.L."/>
            <person name="Alves L.M.C."/>
            <person name="Varani A.M."/>
        </authorList>
    </citation>
    <scope>NUCLEOTIDE SEQUENCE [LARGE SCALE GENOMIC DNA]</scope>
    <source>
        <strain evidence="1 2">FCAV SCS01</strain>
    </source>
</reference>
<proteinExistence type="predicted"/>